<protein>
    <submittedName>
        <fullName evidence="9">Carbon starvation protein A</fullName>
    </submittedName>
</protein>
<feature type="transmembrane region" description="Helical" evidence="7">
    <location>
        <begin position="282"/>
        <end position="304"/>
    </location>
</feature>
<feature type="transmembrane region" description="Helical" evidence="7">
    <location>
        <begin position="131"/>
        <end position="151"/>
    </location>
</feature>
<gene>
    <name evidence="9" type="ORF">COW11_05765</name>
</gene>
<evidence type="ECO:0000313" key="10">
    <source>
        <dbReference type="Proteomes" id="UP000231267"/>
    </source>
</evidence>
<feature type="transmembrane region" description="Helical" evidence="7">
    <location>
        <begin position="439"/>
        <end position="461"/>
    </location>
</feature>
<dbReference type="InterPro" id="IPR051605">
    <property type="entry name" value="CstA"/>
</dbReference>
<evidence type="ECO:0000256" key="5">
    <source>
        <dbReference type="ARBA" id="ARBA00022989"/>
    </source>
</evidence>
<dbReference type="EMBL" id="PFGP01000127">
    <property type="protein sequence ID" value="PIW65974.1"/>
    <property type="molecule type" value="Genomic_DNA"/>
</dbReference>
<keyword evidence="5 7" id="KW-1133">Transmembrane helix</keyword>
<evidence type="ECO:0000256" key="3">
    <source>
        <dbReference type="ARBA" id="ARBA00022475"/>
    </source>
</evidence>
<dbReference type="AlphaFoldDB" id="A0A2J0LGH5"/>
<feature type="domain" description="CstA N-terminal" evidence="8">
    <location>
        <begin position="3"/>
        <end position="341"/>
    </location>
</feature>
<accession>A0A2J0LGH5</accession>
<keyword evidence="4 7" id="KW-0812">Transmembrane</keyword>
<evidence type="ECO:0000256" key="2">
    <source>
        <dbReference type="ARBA" id="ARBA00007755"/>
    </source>
</evidence>
<evidence type="ECO:0000256" key="6">
    <source>
        <dbReference type="ARBA" id="ARBA00023136"/>
    </source>
</evidence>
<dbReference type="PANTHER" id="PTHR30252">
    <property type="entry name" value="INNER MEMBRANE PEPTIDE TRANSPORTER"/>
    <property type="match status" value="1"/>
</dbReference>
<feature type="transmembrane region" description="Helical" evidence="7">
    <location>
        <begin position="498"/>
        <end position="523"/>
    </location>
</feature>
<feature type="transmembrane region" description="Helical" evidence="7">
    <location>
        <begin position="215"/>
        <end position="236"/>
    </location>
</feature>
<dbReference type="PANTHER" id="PTHR30252:SF0">
    <property type="entry name" value="PEPTIDE TRANSPORTER CSTA"/>
    <property type="match status" value="1"/>
</dbReference>
<feature type="transmembrane region" description="Helical" evidence="7">
    <location>
        <begin position="62"/>
        <end position="84"/>
    </location>
</feature>
<evidence type="ECO:0000256" key="7">
    <source>
        <dbReference type="SAM" id="Phobius"/>
    </source>
</evidence>
<feature type="transmembrane region" description="Helical" evidence="7">
    <location>
        <begin position="90"/>
        <end position="110"/>
    </location>
</feature>
<organism evidence="9 10">
    <name type="scientific">Candidatus Taenaricola geysiri</name>
    <dbReference type="NCBI Taxonomy" id="1974752"/>
    <lineage>
        <taxon>Bacteria</taxon>
        <taxon>Pseudomonadati</taxon>
        <taxon>Candidatus Omnitrophota</taxon>
        <taxon>Candidatus Taenaricola</taxon>
    </lineage>
</organism>
<feature type="transmembrane region" description="Helical" evidence="7">
    <location>
        <begin position="163"/>
        <end position="181"/>
    </location>
</feature>
<name>A0A2J0LGH5_9BACT</name>
<feature type="transmembrane region" description="Helical" evidence="7">
    <location>
        <begin position="6"/>
        <end position="25"/>
    </location>
</feature>
<evidence type="ECO:0000256" key="1">
    <source>
        <dbReference type="ARBA" id="ARBA00004651"/>
    </source>
</evidence>
<feature type="transmembrane region" description="Helical" evidence="7">
    <location>
        <begin position="372"/>
        <end position="393"/>
    </location>
</feature>
<dbReference type="GO" id="GO:0009267">
    <property type="term" value="P:cellular response to starvation"/>
    <property type="evidence" value="ECO:0007669"/>
    <property type="project" value="InterPro"/>
</dbReference>
<comment type="subcellular location">
    <subcellularLocation>
        <location evidence="1">Cell membrane</location>
        <topology evidence="1">Multi-pass membrane protein</topology>
    </subcellularLocation>
</comment>
<sequence>MSSIFIVIMATVFFLWGYKFYAVKLEHLWGIDKKRPTPADSKFDGVDFVPAKNWLVLFGHHFSSIAGAGPIIGPVIACIVWGWIPALIWIVIGTVFIGAVHDFGSLMCSVRQGGSSVADIAQIAISHKAKIIFLIFVWLALILVIAVFAYLCADTFVKEPKVVLPSLGLIPVALLVGFLLYRRKVGNILSTLIGLVLLGGLIFLAGSVNIPAAGFNFWVIALLVYCFFASVIPVNILLQPRDYLSSFLLFAGVFFGYAGLFISRPMINQPAFVGFNVSYGSMWPVMFVTVACGAISGFHSLIASGTSSKQLPNEIFARRIGYGGMVTEGVVALLAVIAVCAGLKGVDLNVLLRDVGPVNSFSKGYGALTKNILGGHGGFIAIIILNAFILTTLDTATRISRYLTEELLGIKNRYIATIVVIAAASGLALTGAWSKIWPVFGASNQLVAALALFVITCWLLSHGKTIKFTLMPAIFMFVTTVAALLLQAKKYLLSADYVLLAVIVSLLALAFYLLIEVVNVLYFKRGKNNA</sequence>
<evidence type="ECO:0000259" key="8">
    <source>
        <dbReference type="Pfam" id="PF02554"/>
    </source>
</evidence>
<dbReference type="Pfam" id="PF02554">
    <property type="entry name" value="CstA"/>
    <property type="match status" value="2"/>
</dbReference>
<feature type="transmembrane region" description="Helical" evidence="7">
    <location>
        <begin position="325"/>
        <end position="352"/>
    </location>
</feature>
<proteinExistence type="inferred from homology"/>
<comment type="caution">
    <text evidence="9">The sequence shown here is derived from an EMBL/GenBank/DDBJ whole genome shotgun (WGS) entry which is preliminary data.</text>
</comment>
<feature type="transmembrane region" description="Helical" evidence="7">
    <location>
        <begin position="468"/>
        <end position="486"/>
    </location>
</feature>
<reference evidence="9 10" key="1">
    <citation type="submission" date="2017-09" db="EMBL/GenBank/DDBJ databases">
        <title>Depth-based differentiation of microbial function through sediment-hosted aquifers and enrichment of novel symbionts in the deep terrestrial subsurface.</title>
        <authorList>
            <person name="Probst A.J."/>
            <person name="Ladd B."/>
            <person name="Jarett J.K."/>
            <person name="Geller-Mcgrath D.E."/>
            <person name="Sieber C.M."/>
            <person name="Emerson J.B."/>
            <person name="Anantharaman K."/>
            <person name="Thomas B.C."/>
            <person name="Malmstrom R."/>
            <person name="Stieglmeier M."/>
            <person name="Klingl A."/>
            <person name="Woyke T."/>
            <person name="Ryan C.M."/>
            <person name="Banfield J.F."/>
        </authorList>
    </citation>
    <scope>NUCLEOTIDE SEQUENCE [LARGE SCALE GENOMIC DNA]</scope>
    <source>
        <strain evidence="9">CG12_big_fil_rev_8_21_14_0_65_43_15</strain>
    </source>
</reference>
<keyword evidence="3" id="KW-1003">Cell membrane</keyword>
<evidence type="ECO:0000313" key="9">
    <source>
        <dbReference type="EMBL" id="PIW65974.1"/>
    </source>
</evidence>
<feature type="transmembrane region" description="Helical" evidence="7">
    <location>
        <begin position="414"/>
        <end position="433"/>
    </location>
</feature>
<feature type="transmembrane region" description="Helical" evidence="7">
    <location>
        <begin position="188"/>
        <end position="209"/>
    </location>
</feature>
<comment type="similarity">
    <text evidence="2">Belongs to the peptide transporter carbon starvation (CstA) (TC 2.A.114) family.</text>
</comment>
<feature type="transmembrane region" description="Helical" evidence="7">
    <location>
        <begin position="243"/>
        <end position="262"/>
    </location>
</feature>
<keyword evidence="6 7" id="KW-0472">Membrane</keyword>
<feature type="domain" description="CstA N-terminal" evidence="8">
    <location>
        <begin position="351"/>
        <end position="483"/>
    </location>
</feature>
<dbReference type="GO" id="GO:0005886">
    <property type="term" value="C:plasma membrane"/>
    <property type="evidence" value="ECO:0007669"/>
    <property type="project" value="UniProtKB-SubCell"/>
</dbReference>
<evidence type="ECO:0000256" key="4">
    <source>
        <dbReference type="ARBA" id="ARBA00022692"/>
    </source>
</evidence>
<dbReference type="InterPro" id="IPR003706">
    <property type="entry name" value="CstA_N"/>
</dbReference>
<dbReference type="Proteomes" id="UP000231267">
    <property type="component" value="Unassembled WGS sequence"/>
</dbReference>